<evidence type="ECO:0000259" key="1">
    <source>
        <dbReference type="Pfam" id="PF12867"/>
    </source>
</evidence>
<comment type="caution">
    <text evidence="2">The sequence shown here is derived from an EMBL/GenBank/DDBJ whole genome shotgun (WGS) entry which is preliminary data.</text>
</comment>
<dbReference type="OrthoDB" id="4295522at2"/>
<dbReference type="Pfam" id="PF12867">
    <property type="entry name" value="DinB_2"/>
    <property type="match status" value="1"/>
</dbReference>
<protein>
    <recommendedName>
        <fullName evidence="1">DinB-like domain-containing protein</fullName>
    </recommendedName>
</protein>
<dbReference type="AlphaFoldDB" id="A0A0V8J535"/>
<evidence type="ECO:0000313" key="2">
    <source>
        <dbReference type="EMBL" id="KSU82065.1"/>
    </source>
</evidence>
<reference evidence="2 3" key="1">
    <citation type="journal article" date="2014" name="Antonie Van Leeuwenhoek">
        <title>Fictibacillus enclensis sp. nov., isolated from marine sediment.</title>
        <authorList>
            <person name="Dastager S.G."/>
            <person name="Mawlankar R."/>
            <person name="Srinivasan K."/>
            <person name="Tang S.K."/>
            <person name="Lee J.C."/>
            <person name="Ramana V.V."/>
            <person name="Shouche Y.S."/>
        </authorList>
    </citation>
    <scope>NUCLEOTIDE SEQUENCE [LARGE SCALE GENOMIC DNA]</scope>
    <source>
        <strain evidence="2 3">NIO-1003</strain>
    </source>
</reference>
<organism evidence="2 3">
    <name type="scientific">Fictibacillus enclensis</name>
    <dbReference type="NCBI Taxonomy" id="1017270"/>
    <lineage>
        <taxon>Bacteria</taxon>
        <taxon>Bacillati</taxon>
        <taxon>Bacillota</taxon>
        <taxon>Bacilli</taxon>
        <taxon>Bacillales</taxon>
        <taxon>Fictibacillaceae</taxon>
        <taxon>Fictibacillus</taxon>
    </lineage>
</organism>
<feature type="domain" description="DinB-like" evidence="1">
    <location>
        <begin position="8"/>
        <end position="144"/>
    </location>
</feature>
<dbReference type="Proteomes" id="UP000054099">
    <property type="component" value="Unassembled WGS sequence"/>
</dbReference>
<dbReference type="InterPro" id="IPR024775">
    <property type="entry name" value="DinB-like"/>
</dbReference>
<name>A0A0V8J535_9BACL</name>
<dbReference type="Gene3D" id="1.20.120.450">
    <property type="entry name" value="dinb family like domain"/>
    <property type="match status" value="1"/>
</dbReference>
<dbReference type="RefSeq" id="WP_061973986.1">
    <property type="nucleotide sequence ID" value="NZ_FMAV01000003.1"/>
</dbReference>
<evidence type="ECO:0000313" key="3">
    <source>
        <dbReference type="Proteomes" id="UP000054099"/>
    </source>
</evidence>
<accession>A0A0V8J535</accession>
<dbReference type="InterPro" id="IPR034660">
    <property type="entry name" value="DinB/YfiT-like"/>
</dbReference>
<keyword evidence="3" id="KW-1185">Reference proteome</keyword>
<dbReference type="SUPFAM" id="SSF109854">
    <property type="entry name" value="DinB/YfiT-like putative metalloenzymes"/>
    <property type="match status" value="1"/>
</dbReference>
<gene>
    <name evidence="2" type="ORF">AS030_17475</name>
</gene>
<proteinExistence type="predicted"/>
<dbReference type="EMBL" id="LNQN01000005">
    <property type="protein sequence ID" value="KSU82065.1"/>
    <property type="molecule type" value="Genomic_DNA"/>
</dbReference>
<sequence>MSEYLFTQLRFVRGNTLKLVEGLSEEQSQIIPDGFNNNIKWNLGHIYNILERNAFYFAKEDWVMPEVFPSLFNPGTKPENGQRMPVSLSEILELLENQIDRIENTFSGRLKEKTAEDYTTSQGLYMSTVEEFLSCNLYHEGMHLDRIKVLKKLNSTKVNQGTNH</sequence>